<dbReference type="GO" id="GO:0005737">
    <property type="term" value="C:cytoplasm"/>
    <property type="evidence" value="ECO:0007669"/>
    <property type="project" value="InterPro"/>
</dbReference>
<feature type="domain" description="Peptidase S1" evidence="10">
    <location>
        <begin position="42"/>
        <end position="278"/>
    </location>
</feature>
<dbReference type="InterPro" id="IPR004148">
    <property type="entry name" value="BAR_dom"/>
</dbReference>
<evidence type="ECO:0000256" key="2">
    <source>
        <dbReference type="ARBA" id="ARBA00022670"/>
    </source>
</evidence>
<feature type="domain" description="BAR" evidence="11">
    <location>
        <begin position="311"/>
        <end position="551"/>
    </location>
</feature>
<dbReference type="PANTHER" id="PTHR24252:SF7">
    <property type="entry name" value="HYALIN"/>
    <property type="match status" value="1"/>
</dbReference>
<dbReference type="EMBL" id="CAJOAX010000577">
    <property type="protein sequence ID" value="CAF3616812.1"/>
    <property type="molecule type" value="Genomic_DNA"/>
</dbReference>
<gene>
    <name evidence="12" type="ORF">OTI717_LOCUS7594</name>
</gene>
<dbReference type="AlphaFoldDB" id="A0A818P281"/>
<dbReference type="InterPro" id="IPR033116">
    <property type="entry name" value="TRYPSIN_SER"/>
</dbReference>
<dbReference type="CDD" id="cd00190">
    <property type="entry name" value="Tryp_SPc"/>
    <property type="match status" value="1"/>
</dbReference>
<dbReference type="Proteomes" id="UP000663823">
    <property type="component" value="Unassembled WGS sequence"/>
</dbReference>
<dbReference type="SUPFAM" id="SSF103657">
    <property type="entry name" value="BAR/IMD domain-like"/>
    <property type="match status" value="1"/>
</dbReference>
<dbReference type="PROSITE" id="PS50002">
    <property type="entry name" value="SH3"/>
    <property type="match status" value="1"/>
</dbReference>
<name>A0A818P281_9BILA</name>
<dbReference type="Pfam" id="PF03114">
    <property type="entry name" value="BAR"/>
    <property type="match status" value="1"/>
</dbReference>
<dbReference type="PROSITE" id="PS51021">
    <property type="entry name" value="BAR"/>
    <property type="match status" value="1"/>
</dbReference>
<evidence type="ECO:0000256" key="4">
    <source>
        <dbReference type="ARBA" id="ARBA00022825"/>
    </source>
</evidence>
<dbReference type="Gene3D" id="1.20.1270.60">
    <property type="entry name" value="Arfaptin homology (AH) domain/BAR domain"/>
    <property type="match status" value="1"/>
</dbReference>
<dbReference type="GO" id="GO:0006508">
    <property type="term" value="P:proteolysis"/>
    <property type="evidence" value="ECO:0007669"/>
    <property type="project" value="UniProtKB-KW"/>
</dbReference>
<proteinExistence type="predicted"/>
<feature type="chain" id="PRO_5032443344" evidence="8">
    <location>
        <begin position="22"/>
        <end position="631"/>
    </location>
</feature>
<evidence type="ECO:0000256" key="7">
    <source>
        <dbReference type="RuleBase" id="RU363034"/>
    </source>
</evidence>
<dbReference type="PROSITE" id="PS00135">
    <property type="entry name" value="TRYPSIN_SER"/>
    <property type="match status" value="1"/>
</dbReference>
<evidence type="ECO:0000256" key="8">
    <source>
        <dbReference type="SAM" id="SignalP"/>
    </source>
</evidence>
<dbReference type="GO" id="GO:0004252">
    <property type="term" value="F:serine-type endopeptidase activity"/>
    <property type="evidence" value="ECO:0007669"/>
    <property type="project" value="InterPro"/>
</dbReference>
<dbReference type="SUPFAM" id="SSF50494">
    <property type="entry name" value="Trypsin-like serine proteases"/>
    <property type="match status" value="1"/>
</dbReference>
<dbReference type="InterPro" id="IPR001314">
    <property type="entry name" value="Peptidase_S1A"/>
</dbReference>
<evidence type="ECO:0000256" key="1">
    <source>
        <dbReference type="ARBA" id="ARBA00022443"/>
    </source>
</evidence>
<dbReference type="PROSITE" id="PS00134">
    <property type="entry name" value="TRYPSIN_HIS"/>
    <property type="match status" value="1"/>
</dbReference>
<dbReference type="FunFam" id="2.40.10.10:FF:000006">
    <property type="entry name" value="Serine proteinase stubble"/>
    <property type="match status" value="1"/>
</dbReference>
<dbReference type="SMART" id="SM00326">
    <property type="entry name" value="SH3"/>
    <property type="match status" value="1"/>
</dbReference>
<dbReference type="InterPro" id="IPR001452">
    <property type="entry name" value="SH3_domain"/>
</dbReference>
<evidence type="ECO:0000256" key="5">
    <source>
        <dbReference type="ARBA" id="ARBA00023157"/>
    </source>
</evidence>
<keyword evidence="2 7" id="KW-0645">Protease</keyword>
<feature type="signal peptide" evidence="8">
    <location>
        <begin position="1"/>
        <end position="21"/>
    </location>
</feature>
<organism evidence="12 13">
    <name type="scientific">Rotaria sordida</name>
    <dbReference type="NCBI Taxonomy" id="392033"/>
    <lineage>
        <taxon>Eukaryota</taxon>
        <taxon>Metazoa</taxon>
        <taxon>Spiralia</taxon>
        <taxon>Gnathifera</taxon>
        <taxon>Rotifera</taxon>
        <taxon>Eurotatoria</taxon>
        <taxon>Bdelloidea</taxon>
        <taxon>Philodinida</taxon>
        <taxon>Philodinidae</taxon>
        <taxon>Rotaria</taxon>
    </lineage>
</organism>
<feature type="domain" description="SH3" evidence="9">
    <location>
        <begin position="562"/>
        <end position="629"/>
    </location>
</feature>
<evidence type="ECO:0000256" key="3">
    <source>
        <dbReference type="ARBA" id="ARBA00022801"/>
    </source>
</evidence>
<dbReference type="Gene3D" id="2.30.30.40">
    <property type="entry name" value="SH3 Domains"/>
    <property type="match status" value="1"/>
</dbReference>
<dbReference type="InterPro" id="IPR009003">
    <property type="entry name" value="Peptidase_S1_PA"/>
</dbReference>
<reference evidence="12" key="1">
    <citation type="submission" date="2021-02" db="EMBL/GenBank/DDBJ databases">
        <authorList>
            <person name="Nowell W R."/>
        </authorList>
    </citation>
    <scope>NUCLEOTIDE SEQUENCE</scope>
</reference>
<keyword evidence="4 7" id="KW-0720">Serine protease</keyword>
<dbReference type="PROSITE" id="PS50240">
    <property type="entry name" value="TRYPSIN_DOM"/>
    <property type="match status" value="1"/>
</dbReference>
<dbReference type="InterPro" id="IPR027267">
    <property type="entry name" value="AH/BAR_dom_sf"/>
</dbReference>
<dbReference type="Gene3D" id="2.40.10.10">
    <property type="entry name" value="Trypsin-like serine proteases"/>
    <property type="match status" value="1"/>
</dbReference>
<dbReference type="InterPro" id="IPR043504">
    <property type="entry name" value="Peptidase_S1_PA_chymotrypsin"/>
</dbReference>
<keyword evidence="3 7" id="KW-0378">Hydrolase</keyword>
<evidence type="ECO:0000313" key="12">
    <source>
        <dbReference type="EMBL" id="CAF3616812.1"/>
    </source>
</evidence>
<accession>A0A818P281</accession>
<keyword evidence="5" id="KW-1015">Disulfide bond</keyword>
<dbReference type="InterPro" id="IPR001254">
    <property type="entry name" value="Trypsin_dom"/>
</dbReference>
<keyword evidence="1 6" id="KW-0728">SH3 domain</keyword>
<dbReference type="InterPro" id="IPR036028">
    <property type="entry name" value="SH3-like_dom_sf"/>
</dbReference>
<dbReference type="SUPFAM" id="SSF50044">
    <property type="entry name" value="SH3-domain"/>
    <property type="match status" value="1"/>
</dbReference>
<evidence type="ECO:0000259" key="10">
    <source>
        <dbReference type="PROSITE" id="PS50240"/>
    </source>
</evidence>
<dbReference type="SMART" id="SM00020">
    <property type="entry name" value="Tryp_SPc"/>
    <property type="match status" value="1"/>
</dbReference>
<protein>
    <submittedName>
        <fullName evidence="12">Uncharacterized protein</fullName>
    </submittedName>
</protein>
<dbReference type="Pfam" id="PF00089">
    <property type="entry name" value="Trypsin"/>
    <property type="match status" value="1"/>
</dbReference>
<evidence type="ECO:0000256" key="6">
    <source>
        <dbReference type="PROSITE-ProRule" id="PRU00192"/>
    </source>
</evidence>
<keyword evidence="8" id="KW-0732">Signal</keyword>
<evidence type="ECO:0000259" key="9">
    <source>
        <dbReference type="PROSITE" id="PS50002"/>
    </source>
</evidence>
<dbReference type="InterPro" id="IPR018114">
    <property type="entry name" value="TRYPSIN_HIS"/>
</dbReference>
<sequence>MSHLIHLTIKFLFLFISHIHSCQWSSTQCGCAQTSASTHHRIVGGTQAKPHSWPWIVSVRQYGSHICGGVLITDRHVLTAAHCFPSYHPGNRKHYSFAMGHHRIQEKYFVAKAKRIVLHASYNTNGKSINDIALIELDQTVDFNNSRFGFICLPLKHVSEGEAYPPIGKETWVVGWGTTRYEGQVSQILMQVAVPITTNKGCKEVITTPAKQVCAGYDKGGKDSCQGDSGGPLVIDIGQGVFELIGLVSFGIGCAKYMKPGIYTRVSSYIDWINTIIKPTKPDSISNEIPMPHALLSSKFDYRKLSYFTEEKLGQATDRTEYDDNFEEMLARADRTKIWTERLTSHVETILQPNINERLEEFILTKLDQKSLNKPNIHEQLGHCMCEAGNDFGPSTQYGSALIKCGQFHQKLGIAHKEFIQSVATSFMQPLKSFLDGEMRSLTKERRTLEIKRLDLDAAKSKKKKAKITTSSAIVAMADSSDIELRHTQAEFDRQLEITRLMLDGLNNSHNHHLRCLNDLVESELQYHRQSVQILEDLRKQLGLTKSTMNSSIAPSTSRTMQTPRTATVKFDYDASDPNELSVLAKETVNIILDNNEKLSNDADWITIERPHTKERGRIPRAYLHIDNLSS</sequence>
<dbReference type="PANTHER" id="PTHR24252">
    <property type="entry name" value="ACROSIN-RELATED"/>
    <property type="match status" value="1"/>
</dbReference>
<evidence type="ECO:0000313" key="13">
    <source>
        <dbReference type="Proteomes" id="UP000663823"/>
    </source>
</evidence>
<dbReference type="PRINTS" id="PR00722">
    <property type="entry name" value="CHYMOTRYPSIN"/>
</dbReference>
<comment type="caution">
    <text evidence="12">The sequence shown here is derived from an EMBL/GenBank/DDBJ whole genome shotgun (WGS) entry which is preliminary data.</text>
</comment>
<evidence type="ECO:0000259" key="11">
    <source>
        <dbReference type="PROSITE" id="PS51021"/>
    </source>
</evidence>
<dbReference type="SMART" id="SM00721">
    <property type="entry name" value="BAR"/>
    <property type="match status" value="1"/>
</dbReference>